<accession>A0A285U5C6</accession>
<proteinExistence type="predicted"/>
<protein>
    <submittedName>
        <fullName evidence="1">Spore coat protein D</fullName>
    </submittedName>
</protein>
<gene>
    <name evidence="1" type="ORF">SAMN05877842_10370</name>
</gene>
<dbReference type="AlphaFoldDB" id="A0A285U5C6"/>
<dbReference type="RefSeq" id="WP_235864529.1">
    <property type="nucleotide sequence ID" value="NZ_OBQC01000003.1"/>
</dbReference>
<keyword evidence="2" id="KW-1185">Reference proteome</keyword>
<name>A0A285U5C6_9BACL</name>
<organism evidence="1 2">
    <name type="scientific">Ureibacillus acetophenoni</name>
    <dbReference type="NCBI Taxonomy" id="614649"/>
    <lineage>
        <taxon>Bacteria</taxon>
        <taxon>Bacillati</taxon>
        <taxon>Bacillota</taxon>
        <taxon>Bacilli</taxon>
        <taxon>Bacillales</taxon>
        <taxon>Caryophanaceae</taxon>
        <taxon>Ureibacillus</taxon>
    </lineage>
</organism>
<evidence type="ECO:0000313" key="2">
    <source>
        <dbReference type="Proteomes" id="UP000219252"/>
    </source>
</evidence>
<keyword evidence="1" id="KW-0167">Capsid protein</keyword>
<evidence type="ECO:0000313" key="1">
    <source>
        <dbReference type="EMBL" id="SOC37150.1"/>
    </source>
</evidence>
<dbReference type="EMBL" id="OBQC01000003">
    <property type="protein sequence ID" value="SOC37150.1"/>
    <property type="molecule type" value="Genomic_DNA"/>
</dbReference>
<reference evidence="2" key="1">
    <citation type="submission" date="2017-08" db="EMBL/GenBank/DDBJ databases">
        <authorList>
            <person name="Varghese N."/>
            <person name="Submissions S."/>
        </authorList>
    </citation>
    <scope>NUCLEOTIDE SEQUENCE [LARGE SCALE GENOMIC DNA]</scope>
    <source>
        <strain evidence="2">JC23</strain>
    </source>
</reference>
<dbReference type="Pfam" id="PF11122">
    <property type="entry name" value="Spore-coat_CotD"/>
    <property type="match status" value="1"/>
</dbReference>
<dbReference type="Proteomes" id="UP000219252">
    <property type="component" value="Unassembled WGS sequence"/>
</dbReference>
<keyword evidence="1" id="KW-0946">Virion</keyword>
<dbReference type="InterPro" id="IPR020108">
    <property type="entry name" value="Spore_coat_CotD"/>
</dbReference>
<sequence>MYNRNCGCNGTRHVTCCPPNVMPTQYAPAQVSPTNEVVRTNIFNTVVPHIHPTHIRNVNRHITHNQHYFPVTESTEDVFSETTRNCGTPENPNPNCFPMRRRGFFGY</sequence>